<dbReference type="SUPFAM" id="SSF49344">
    <property type="entry name" value="CBD9-like"/>
    <property type="match status" value="1"/>
</dbReference>
<dbReference type="OrthoDB" id="9786766at2"/>
<dbReference type="Gene3D" id="2.60.40.1190">
    <property type="match status" value="1"/>
</dbReference>
<accession>A0A223V851</accession>
<keyword evidence="1" id="KW-0378">Hydrolase</keyword>
<evidence type="ECO:0000313" key="1">
    <source>
        <dbReference type="EMBL" id="ASV31320.1"/>
    </source>
</evidence>
<dbReference type="EMBL" id="CP022957">
    <property type="protein sequence ID" value="ASV31320.1"/>
    <property type="molecule type" value="Genomic_DNA"/>
</dbReference>
<proteinExistence type="predicted"/>
<protein>
    <submittedName>
        <fullName evidence="1">Hydrolase</fullName>
    </submittedName>
</protein>
<evidence type="ECO:0000313" key="2">
    <source>
        <dbReference type="Proteomes" id="UP000215244"/>
    </source>
</evidence>
<sequence length="733" mass="83386">MTKLFSTAVLFLIGSSLIAQVPEKSFTVKYTNEHIVLDGILDEPVWTFAESAGDFQQYFPSDKVPAQYQTDVRMLTDDTTLYVGLTVYTPGSDYIIPSLERDFRAGGSDNISLVFDTFNDGTNAFLFGINPYGVRREVLISGGGQDVESGFTTSWDVKWKAETKIYDNYYTAEIAIPLTSLKFAEGETKWRFQSYRFDMQSNERSNWFTIPQNQSVINLAFMGDMYFEKPLGKSRTPLALIPYINAISDKDFTTDEGNNKLKVGGDAKIAIGNGMNLDVTINPDFSNVEVDAIITNLTRFEVSLPERRQFFIDNNDLFGSFGSIRHSNPFFSRRIGIATDRLGNSVQNDILGGLRLSGKLNKNLRLGFLDIQTAKNEEQEIASNNNLMFALQHKVFARSNIGMFFINRQAFGDEPFASADEEYNRVLGLDYYLASANNVWSGKYYLHKSFQPGDTEGNISAGALLSYNSRYWNSFIDLAYINEDFQSDLGFIPRTDITKAVGSVQRLFWPKKGNINNHGVEVFGISNWRTSLDYQLADYDIRGRYNFVFKDFTEFGAEYSTSYVYLFDPFDPTGTEGAVELPGNQEYRFGTFTLGYQSNRANVFAFEGETSIGNFFNGQRFSIGGEATLRLQPKVRIGLNVNYDKISLPDPYPSADLWLVSPRFGFTFSKSVFWTTLFQYSNQRDNLGINSRLQWRFAPLSDLFIVYNDNYAVNQFEPKYRSINLKFTYWLNI</sequence>
<reference evidence="1 2" key="1">
    <citation type="submission" date="2017-08" db="EMBL/GenBank/DDBJ databases">
        <title>The complete genome sequence of Maribacter sp. B1, isolated from deep-sea sediment.</title>
        <authorList>
            <person name="Wu Y.-H."/>
            <person name="Cheng H."/>
            <person name="Xu X.-W."/>
        </authorList>
    </citation>
    <scope>NUCLEOTIDE SEQUENCE [LARGE SCALE GENOMIC DNA]</scope>
    <source>
        <strain evidence="1 2">B1</strain>
    </source>
</reference>
<dbReference type="KEGG" id="marb:CJ263_14475"/>
<dbReference type="Proteomes" id="UP000215244">
    <property type="component" value="Chromosome"/>
</dbReference>
<name>A0A223V851_9FLAO</name>
<dbReference type="CDD" id="cd09618">
    <property type="entry name" value="CBM9_like_2"/>
    <property type="match status" value="1"/>
</dbReference>
<gene>
    <name evidence="1" type="ORF">CJ263_14475</name>
</gene>
<keyword evidence="2" id="KW-1185">Reference proteome</keyword>
<dbReference type="GO" id="GO:0016787">
    <property type="term" value="F:hydrolase activity"/>
    <property type="evidence" value="ECO:0007669"/>
    <property type="project" value="UniProtKB-KW"/>
</dbReference>
<dbReference type="Pfam" id="PF19313">
    <property type="entry name" value="DUF5916"/>
    <property type="match status" value="1"/>
</dbReference>
<dbReference type="RefSeq" id="WP_094997930.1">
    <property type="nucleotide sequence ID" value="NZ_BMJL01000004.1"/>
</dbReference>
<dbReference type="AlphaFoldDB" id="A0A223V851"/>
<dbReference type="InterPro" id="IPR045670">
    <property type="entry name" value="DUF5916"/>
</dbReference>
<organism evidence="1 2">
    <name type="scientific">Maribacter cobaltidurans</name>
    <dbReference type="NCBI Taxonomy" id="1178778"/>
    <lineage>
        <taxon>Bacteria</taxon>
        <taxon>Pseudomonadati</taxon>
        <taxon>Bacteroidota</taxon>
        <taxon>Flavobacteriia</taxon>
        <taxon>Flavobacteriales</taxon>
        <taxon>Flavobacteriaceae</taxon>
        <taxon>Maribacter</taxon>
    </lineage>
</organism>